<protein>
    <recommendedName>
        <fullName evidence="2">PLD phosphodiesterase domain-containing protein</fullName>
    </recommendedName>
</protein>
<dbReference type="GO" id="GO:0006793">
    <property type="term" value="P:phosphorus metabolic process"/>
    <property type="evidence" value="ECO:0007669"/>
    <property type="project" value="UniProtKB-ARBA"/>
</dbReference>
<accession>A0A653A9V3</accession>
<reference evidence="3" key="1">
    <citation type="submission" date="2018-07" db="EMBL/GenBank/DDBJ databases">
        <authorList>
            <consortium name="Genoscope - CEA"/>
            <person name="William W."/>
        </authorList>
    </citation>
    <scope>NUCLEOTIDE SEQUENCE</scope>
    <source>
        <strain evidence="3">IK1</strain>
    </source>
</reference>
<dbReference type="InterPro" id="IPR001736">
    <property type="entry name" value="PLipase_D/transphosphatidylase"/>
</dbReference>
<evidence type="ECO:0000256" key="1">
    <source>
        <dbReference type="SAM" id="MobiDB-lite"/>
    </source>
</evidence>
<dbReference type="GO" id="GO:0003824">
    <property type="term" value="F:catalytic activity"/>
    <property type="evidence" value="ECO:0007669"/>
    <property type="project" value="InterPro"/>
</dbReference>
<evidence type="ECO:0000313" key="3">
    <source>
        <dbReference type="EMBL" id="VBB44849.1"/>
    </source>
</evidence>
<feature type="region of interest" description="Disordered" evidence="1">
    <location>
        <begin position="29"/>
        <end position="55"/>
    </location>
</feature>
<evidence type="ECO:0000259" key="2">
    <source>
        <dbReference type="PROSITE" id="PS50035"/>
    </source>
</evidence>
<dbReference type="SUPFAM" id="SSF56024">
    <property type="entry name" value="Phospholipase D/nuclease"/>
    <property type="match status" value="1"/>
</dbReference>
<gene>
    <name evidence="3" type="ORF">TRIP_B350030</name>
</gene>
<dbReference type="Gene3D" id="3.30.870.10">
    <property type="entry name" value="Endonuclease Chain A"/>
    <property type="match status" value="1"/>
</dbReference>
<dbReference type="PROSITE" id="PS50035">
    <property type="entry name" value="PLD"/>
    <property type="match status" value="1"/>
</dbReference>
<sequence>MDEEHPTGPSQHRKIVVIDDRAAFSGGIDLTGNRWDTPNTACTIPGPPAQVDGPANPFTSPRCLWGGECGCRLVFTPLNEELGRRLGRE</sequence>
<name>A0A653A9V3_UNCDX</name>
<dbReference type="EMBL" id="UPXX01000029">
    <property type="protein sequence ID" value="VBB44849.1"/>
    <property type="molecule type" value="Genomic_DNA"/>
</dbReference>
<dbReference type="Pfam" id="PF00614">
    <property type="entry name" value="PLDc"/>
    <property type="match status" value="1"/>
</dbReference>
<feature type="domain" description="PLD phosphodiesterase" evidence="2">
    <location>
        <begin position="7"/>
        <end position="34"/>
    </location>
</feature>
<dbReference type="SMART" id="SM00155">
    <property type="entry name" value="PLDc"/>
    <property type="match status" value="1"/>
</dbReference>
<organism evidence="3">
    <name type="scientific">Uncultured Desulfatiglans sp</name>
    <dbReference type="NCBI Taxonomy" id="1748965"/>
    <lineage>
        <taxon>Bacteria</taxon>
        <taxon>Pseudomonadati</taxon>
        <taxon>Thermodesulfobacteriota</taxon>
        <taxon>Desulfobacteria</taxon>
        <taxon>Desulfatiglandales</taxon>
        <taxon>Desulfatiglandaceae</taxon>
        <taxon>Desulfatiglans</taxon>
        <taxon>environmental samples</taxon>
    </lineage>
</organism>
<dbReference type="AlphaFoldDB" id="A0A653A9V3"/>
<proteinExistence type="predicted"/>